<dbReference type="EMBL" id="LATX01001835">
    <property type="protein sequence ID" value="KTB37634.1"/>
    <property type="molecule type" value="Genomic_DNA"/>
</dbReference>
<sequence length="471" mass="50902">MQLASHGARGIARVPNVKAGGHAARSIHIPTYARVVPADIANPSAAKRIVSQTRTLLSRFIGHLITPGIGQASHAASPLVQAVRGAAPGRMSTIQQRMSLPVRNALSRPIQPLYFPHAPTFASRSVAQVGLGTARSFHSGRSVFQNLVENVPIAGRAFYEADWQVDMKTRRESMRKRETVSAAEKKSKEMLKPKLTVSSLGSSLETSQENQPSVPEMDKYFAAPVIPNVTTYLLIPLAPTPTNRTPLDPNGSGPSLLPYTSLASIHNGHELHALRVSSLFSRLDAANVWDRNVICSPYATHADLEGVCTILKVEFIGWTGAEVRSVIGEAGTGWCALEEEFTKPERDDEDAFSDTSSILSGISGEIPASAVATPPWLEESSSATDSFVLPTLDFSSSFLGGNVQESSQISRSSSTTDLFSEVNMEYEDPWSDAALSESESEIWSGGSGRLGFSYEFSRRSIEDDGPREVLF</sequence>
<accession>A0A0W0FN09</accession>
<dbReference type="eggNOG" id="ENOG502SI7D">
    <property type="taxonomic scope" value="Eukaryota"/>
</dbReference>
<evidence type="ECO:0000313" key="1">
    <source>
        <dbReference type="EMBL" id="KTB37634.1"/>
    </source>
</evidence>
<dbReference type="Proteomes" id="UP000054988">
    <property type="component" value="Unassembled WGS sequence"/>
</dbReference>
<comment type="caution">
    <text evidence="1">The sequence shown here is derived from an EMBL/GenBank/DDBJ whole genome shotgun (WGS) entry which is preliminary data.</text>
</comment>
<reference evidence="1 2" key="1">
    <citation type="submission" date="2015-12" db="EMBL/GenBank/DDBJ databases">
        <title>Draft genome sequence of Moniliophthora roreri, the causal agent of frosty pod rot of cacao.</title>
        <authorList>
            <person name="Aime M.C."/>
            <person name="Diaz-Valderrama J.R."/>
            <person name="Kijpornyongpan T."/>
            <person name="Phillips-Mora W."/>
        </authorList>
    </citation>
    <scope>NUCLEOTIDE SEQUENCE [LARGE SCALE GENOMIC DNA]</scope>
    <source>
        <strain evidence="1 2">MCA 2952</strain>
    </source>
</reference>
<name>A0A0W0FN09_MONRR</name>
<dbReference type="AlphaFoldDB" id="A0A0W0FN09"/>
<proteinExistence type="predicted"/>
<gene>
    <name evidence="1" type="ORF">WG66_9799</name>
</gene>
<protein>
    <submittedName>
        <fullName evidence="1">Uncharacterized protein</fullName>
    </submittedName>
</protein>
<organism evidence="1 2">
    <name type="scientific">Moniliophthora roreri</name>
    <name type="common">Frosty pod rot fungus</name>
    <name type="synonym">Monilia roreri</name>
    <dbReference type="NCBI Taxonomy" id="221103"/>
    <lineage>
        <taxon>Eukaryota</taxon>
        <taxon>Fungi</taxon>
        <taxon>Dikarya</taxon>
        <taxon>Basidiomycota</taxon>
        <taxon>Agaricomycotina</taxon>
        <taxon>Agaricomycetes</taxon>
        <taxon>Agaricomycetidae</taxon>
        <taxon>Agaricales</taxon>
        <taxon>Marasmiineae</taxon>
        <taxon>Marasmiaceae</taxon>
        <taxon>Moniliophthora</taxon>
    </lineage>
</organism>
<evidence type="ECO:0000313" key="2">
    <source>
        <dbReference type="Proteomes" id="UP000054988"/>
    </source>
</evidence>